<keyword evidence="2 4" id="KW-0238">DNA-binding</keyword>
<keyword evidence="7" id="KW-1185">Reference proteome</keyword>
<dbReference type="SUPFAM" id="SSF48498">
    <property type="entry name" value="Tetracyclin repressor-like, C-terminal domain"/>
    <property type="match status" value="1"/>
</dbReference>
<dbReference type="InterPro" id="IPR009057">
    <property type="entry name" value="Homeodomain-like_sf"/>
</dbReference>
<accession>A0A850PG21</accession>
<gene>
    <name evidence="6" type="ORF">HLY00_2104</name>
</gene>
<feature type="domain" description="HTH tetR-type" evidence="5">
    <location>
        <begin position="22"/>
        <end position="82"/>
    </location>
</feature>
<feature type="DNA-binding region" description="H-T-H motif" evidence="4">
    <location>
        <begin position="45"/>
        <end position="64"/>
    </location>
</feature>
<dbReference type="GO" id="GO:0003677">
    <property type="term" value="F:DNA binding"/>
    <property type="evidence" value="ECO:0007669"/>
    <property type="project" value="UniProtKB-UniRule"/>
</dbReference>
<dbReference type="Gene3D" id="1.10.10.60">
    <property type="entry name" value="Homeodomain-like"/>
    <property type="match status" value="1"/>
</dbReference>
<dbReference type="Pfam" id="PF02909">
    <property type="entry name" value="TetR_C_1"/>
    <property type="match status" value="1"/>
</dbReference>
<evidence type="ECO:0000256" key="3">
    <source>
        <dbReference type="ARBA" id="ARBA00023163"/>
    </source>
</evidence>
<dbReference type="Proteomes" id="UP000570517">
    <property type="component" value="Unassembled WGS sequence"/>
</dbReference>
<name>A0A850PG21_9MYCO</name>
<dbReference type="AlphaFoldDB" id="A0A850PG21"/>
<sequence>MTEPNRQPASGRRRRRTRAGTELSREVYIDAAVNLIENRGAAVLSARTLAAAVGADPSALYRYFAGVDDVLRAVGDRMIGIALDSWSRGDDWIDSLANLARALYRVYVHEFPQTGFAVATRTTGLPNEVRAVDLTVGLICEGGFDTETAAHWFRSLSDFLLGQAMLESAFVSLPQDVQSSDDTAWRTFEKRLPDIDAPHADAAAPHLRSRMLGSSFEDTMQLILRGLAASPRSASSTQGG</sequence>
<reference evidence="6 7" key="1">
    <citation type="submission" date="2020-05" db="EMBL/GenBank/DDBJ databases">
        <title>Draft genome sequence of Mycobacterium hippocampi DL, isolated from European seabass, Dicentrarchus labrax, reared in fish farms.</title>
        <authorList>
            <person name="Stathopoulou P."/>
            <person name="Asimakis E."/>
            <person name="Tzokas K."/>
            <person name="Batargias C."/>
            <person name="Tsiamis G."/>
        </authorList>
    </citation>
    <scope>NUCLEOTIDE SEQUENCE [LARGE SCALE GENOMIC DNA]</scope>
    <source>
        <strain evidence="6 7">DL</strain>
    </source>
</reference>
<evidence type="ECO:0000313" key="7">
    <source>
        <dbReference type="Proteomes" id="UP000570517"/>
    </source>
</evidence>
<dbReference type="PROSITE" id="PS50977">
    <property type="entry name" value="HTH_TETR_2"/>
    <property type="match status" value="1"/>
</dbReference>
<proteinExistence type="predicted"/>
<evidence type="ECO:0000259" key="5">
    <source>
        <dbReference type="PROSITE" id="PS50977"/>
    </source>
</evidence>
<dbReference type="InterPro" id="IPR036271">
    <property type="entry name" value="Tet_transcr_reg_TetR-rel_C_sf"/>
</dbReference>
<keyword evidence="3" id="KW-0804">Transcription</keyword>
<dbReference type="InterPro" id="IPR004111">
    <property type="entry name" value="Repressor_TetR_C"/>
</dbReference>
<organism evidence="6 7">
    <name type="scientific">Mycolicibacterium hippocampi</name>
    <dbReference type="NCBI Taxonomy" id="659824"/>
    <lineage>
        <taxon>Bacteria</taxon>
        <taxon>Bacillati</taxon>
        <taxon>Actinomycetota</taxon>
        <taxon>Actinomycetes</taxon>
        <taxon>Mycobacteriales</taxon>
        <taxon>Mycobacteriaceae</taxon>
        <taxon>Mycolicibacterium</taxon>
    </lineage>
</organism>
<dbReference type="InterPro" id="IPR001647">
    <property type="entry name" value="HTH_TetR"/>
</dbReference>
<evidence type="ECO:0000256" key="2">
    <source>
        <dbReference type="ARBA" id="ARBA00023125"/>
    </source>
</evidence>
<evidence type="ECO:0000256" key="4">
    <source>
        <dbReference type="PROSITE-ProRule" id="PRU00335"/>
    </source>
</evidence>
<dbReference type="Gene3D" id="1.10.357.10">
    <property type="entry name" value="Tetracycline Repressor, domain 2"/>
    <property type="match status" value="1"/>
</dbReference>
<evidence type="ECO:0000256" key="1">
    <source>
        <dbReference type="ARBA" id="ARBA00023015"/>
    </source>
</evidence>
<dbReference type="EMBL" id="JABFYL010000012">
    <property type="protein sequence ID" value="NVN49218.1"/>
    <property type="molecule type" value="Genomic_DNA"/>
</dbReference>
<comment type="caution">
    <text evidence="6">The sequence shown here is derived from an EMBL/GenBank/DDBJ whole genome shotgun (WGS) entry which is preliminary data.</text>
</comment>
<protein>
    <recommendedName>
        <fullName evidence="5">HTH tetR-type domain-containing protein</fullName>
    </recommendedName>
</protein>
<dbReference type="Pfam" id="PF00440">
    <property type="entry name" value="TetR_N"/>
    <property type="match status" value="1"/>
</dbReference>
<dbReference type="GO" id="GO:0045892">
    <property type="term" value="P:negative regulation of DNA-templated transcription"/>
    <property type="evidence" value="ECO:0007669"/>
    <property type="project" value="InterPro"/>
</dbReference>
<dbReference type="RefSeq" id="WP_178357605.1">
    <property type="nucleotide sequence ID" value="NZ_JABFYL010000012.1"/>
</dbReference>
<evidence type="ECO:0000313" key="6">
    <source>
        <dbReference type="EMBL" id="NVN49218.1"/>
    </source>
</evidence>
<keyword evidence="1" id="KW-0805">Transcription regulation</keyword>
<dbReference type="SUPFAM" id="SSF46689">
    <property type="entry name" value="Homeodomain-like"/>
    <property type="match status" value="1"/>
</dbReference>